<proteinExistence type="predicted"/>
<evidence type="ECO:0000313" key="1">
    <source>
        <dbReference type="EMBL" id="BCJ44709.1"/>
    </source>
</evidence>
<dbReference type="RefSeq" id="WP_189329551.1">
    <property type="nucleotide sequence ID" value="NZ_AP023356.1"/>
</dbReference>
<evidence type="ECO:0000313" key="2">
    <source>
        <dbReference type="Proteomes" id="UP000676967"/>
    </source>
</evidence>
<accession>A0ABM7LZI1</accession>
<protein>
    <submittedName>
        <fullName evidence="1">Uncharacterized protein</fullName>
    </submittedName>
</protein>
<reference evidence="1 2" key="1">
    <citation type="submission" date="2020-08" db="EMBL/GenBank/DDBJ databases">
        <title>Whole genome shotgun sequence of Actinoplanes ianthinogenes NBRC 13996.</title>
        <authorList>
            <person name="Komaki H."/>
            <person name="Tamura T."/>
        </authorList>
    </citation>
    <scope>NUCLEOTIDE SEQUENCE [LARGE SCALE GENOMIC DNA]</scope>
    <source>
        <strain evidence="1 2">NBRC 13996</strain>
    </source>
</reference>
<dbReference type="Proteomes" id="UP000676967">
    <property type="component" value="Chromosome"/>
</dbReference>
<name>A0ABM7LZI1_9ACTN</name>
<gene>
    <name evidence="1" type="ORF">Aiant_53660</name>
</gene>
<dbReference type="EMBL" id="AP023356">
    <property type="protein sequence ID" value="BCJ44709.1"/>
    <property type="molecule type" value="Genomic_DNA"/>
</dbReference>
<organism evidence="1 2">
    <name type="scientific">Actinoplanes ianthinogenes</name>
    <dbReference type="NCBI Taxonomy" id="122358"/>
    <lineage>
        <taxon>Bacteria</taxon>
        <taxon>Bacillati</taxon>
        <taxon>Actinomycetota</taxon>
        <taxon>Actinomycetes</taxon>
        <taxon>Micromonosporales</taxon>
        <taxon>Micromonosporaceae</taxon>
        <taxon>Actinoplanes</taxon>
    </lineage>
</organism>
<sequence>MSDGWIWLSYYAVGYWPAWFAAIEQVHEHAEESARQVLSSAIRQIPVAVSPAVDDARAQLSRWN</sequence>
<keyword evidence="2" id="KW-1185">Reference proteome</keyword>